<feature type="domain" description="RRM" evidence="3">
    <location>
        <begin position="1"/>
        <end position="63"/>
    </location>
</feature>
<name>A0A6A6P2P7_9PEZI</name>
<evidence type="ECO:0000259" key="3">
    <source>
        <dbReference type="PROSITE" id="PS50102"/>
    </source>
</evidence>
<keyword evidence="5" id="KW-1185">Reference proteome</keyword>
<dbReference type="GO" id="GO:0000398">
    <property type="term" value="P:mRNA splicing, via spliceosome"/>
    <property type="evidence" value="ECO:0007669"/>
    <property type="project" value="TreeGrafter"/>
</dbReference>
<dbReference type="AlphaFoldDB" id="A0A6A6P2P7"/>
<dbReference type="SUPFAM" id="SSF54928">
    <property type="entry name" value="RNA-binding domain, RBD"/>
    <property type="match status" value="1"/>
</dbReference>
<keyword evidence="1 2" id="KW-0694">RNA-binding</keyword>
<dbReference type="GO" id="GO:0005737">
    <property type="term" value="C:cytoplasm"/>
    <property type="evidence" value="ECO:0007669"/>
    <property type="project" value="TreeGrafter"/>
</dbReference>
<dbReference type="EMBL" id="MU001679">
    <property type="protein sequence ID" value="KAF2458002.1"/>
    <property type="molecule type" value="Genomic_DNA"/>
</dbReference>
<dbReference type="GO" id="GO:0003723">
    <property type="term" value="F:RNA binding"/>
    <property type="evidence" value="ECO:0007669"/>
    <property type="project" value="UniProtKB-UniRule"/>
</dbReference>
<evidence type="ECO:0000313" key="5">
    <source>
        <dbReference type="Proteomes" id="UP000799766"/>
    </source>
</evidence>
<sequence length="63" mass="6924">LHEIFGVYGTITDIEMLMNRTFHTNRGTAYILYATVPAAESAIAHMHEAQIDGATIHVSIVLP</sequence>
<dbReference type="InterPro" id="IPR000504">
    <property type="entry name" value="RRM_dom"/>
</dbReference>
<feature type="non-terminal residue" evidence="4">
    <location>
        <position position="63"/>
    </location>
</feature>
<dbReference type="Gene3D" id="3.30.70.330">
    <property type="match status" value="1"/>
</dbReference>
<proteinExistence type="predicted"/>
<evidence type="ECO:0000313" key="4">
    <source>
        <dbReference type="EMBL" id="KAF2458002.1"/>
    </source>
</evidence>
<dbReference type="Pfam" id="PF00076">
    <property type="entry name" value="RRM_1"/>
    <property type="match status" value="1"/>
</dbReference>
<dbReference type="PANTHER" id="PTHR15481">
    <property type="entry name" value="RIBONUCLEIC ACID BINDING PROTEIN S1"/>
    <property type="match status" value="1"/>
</dbReference>
<dbReference type="GO" id="GO:0061574">
    <property type="term" value="C:ASAP complex"/>
    <property type="evidence" value="ECO:0007669"/>
    <property type="project" value="TreeGrafter"/>
</dbReference>
<organism evidence="4 5">
    <name type="scientific">Lineolata rhizophorae</name>
    <dbReference type="NCBI Taxonomy" id="578093"/>
    <lineage>
        <taxon>Eukaryota</taxon>
        <taxon>Fungi</taxon>
        <taxon>Dikarya</taxon>
        <taxon>Ascomycota</taxon>
        <taxon>Pezizomycotina</taxon>
        <taxon>Dothideomycetes</taxon>
        <taxon>Dothideomycetes incertae sedis</taxon>
        <taxon>Lineolatales</taxon>
        <taxon>Lineolataceae</taxon>
        <taxon>Lineolata</taxon>
    </lineage>
</organism>
<dbReference type="GO" id="GO:0005654">
    <property type="term" value="C:nucleoplasm"/>
    <property type="evidence" value="ECO:0007669"/>
    <property type="project" value="TreeGrafter"/>
</dbReference>
<accession>A0A6A6P2P7</accession>
<evidence type="ECO:0000256" key="2">
    <source>
        <dbReference type="PROSITE-ProRule" id="PRU00176"/>
    </source>
</evidence>
<dbReference type="PANTHER" id="PTHR15481:SF0">
    <property type="entry name" value="LD23870P-RELATED"/>
    <property type="match status" value="1"/>
</dbReference>
<protein>
    <recommendedName>
        <fullName evidence="3">RRM domain-containing protein</fullName>
    </recommendedName>
</protein>
<dbReference type="OrthoDB" id="252020at2759"/>
<dbReference type="InterPro" id="IPR012677">
    <property type="entry name" value="Nucleotide-bd_a/b_plait_sf"/>
</dbReference>
<evidence type="ECO:0000256" key="1">
    <source>
        <dbReference type="ARBA" id="ARBA00022884"/>
    </source>
</evidence>
<dbReference type="InterPro" id="IPR035979">
    <property type="entry name" value="RBD_domain_sf"/>
</dbReference>
<gene>
    <name evidence="4" type="ORF">BDY21DRAFT_275220</name>
</gene>
<reference evidence="4" key="1">
    <citation type="journal article" date="2020" name="Stud. Mycol.">
        <title>101 Dothideomycetes genomes: a test case for predicting lifestyles and emergence of pathogens.</title>
        <authorList>
            <person name="Haridas S."/>
            <person name="Albert R."/>
            <person name="Binder M."/>
            <person name="Bloem J."/>
            <person name="Labutti K."/>
            <person name="Salamov A."/>
            <person name="Andreopoulos B."/>
            <person name="Baker S."/>
            <person name="Barry K."/>
            <person name="Bills G."/>
            <person name="Bluhm B."/>
            <person name="Cannon C."/>
            <person name="Castanera R."/>
            <person name="Culley D."/>
            <person name="Daum C."/>
            <person name="Ezra D."/>
            <person name="Gonzalez J."/>
            <person name="Henrissat B."/>
            <person name="Kuo A."/>
            <person name="Liang C."/>
            <person name="Lipzen A."/>
            <person name="Lutzoni F."/>
            <person name="Magnuson J."/>
            <person name="Mondo S."/>
            <person name="Nolan M."/>
            <person name="Ohm R."/>
            <person name="Pangilinan J."/>
            <person name="Park H.-J."/>
            <person name="Ramirez L."/>
            <person name="Alfaro M."/>
            <person name="Sun H."/>
            <person name="Tritt A."/>
            <person name="Yoshinaga Y."/>
            <person name="Zwiers L.-H."/>
            <person name="Turgeon B."/>
            <person name="Goodwin S."/>
            <person name="Spatafora J."/>
            <person name="Crous P."/>
            <person name="Grigoriev I."/>
        </authorList>
    </citation>
    <scope>NUCLEOTIDE SEQUENCE</scope>
    <source>
        <strain evidence="4">ATCC 16933</strain>
    </source>
</reference>
<feature type="non-terminal residue" evidence="4">
    <location>
        <position position="1"/>
    </location>
</feature>
<dbReference type="PROSITE" id="PS50102">
    <property type="entry name" value="RRM"/>
    <property type="match status" value="1"/>
</dbReference>
<dbReference type="Proteomes" id="UP000799766">
    <property type="component" value="Unassembled WGS sequence"/>
</dbReference>